<accession>A0A4U6BSB1</accession>
<dbReference type="PANTHER" id="PTHR30437">
    <property type="entry name" value="TRANSCRIPTION ELONGATION FACTOR GREA"/>
    <property type="match status" value="1"/>
</dbReference>
<comment type="caution">
    <text evidence="2">The sequence shown here is derived from an EMBL/GenBank/DDBJ whole genome shotgun (WGS) entry which is preliminary data.</text>
</comment>
<keyword evidence="2" id="KW-0648">Protein biosynthesis</keyword>
<dbReference type="GO" id="GO:0032784">
    <property type="term" value="P:regulation of DNA-templated transcription elongation"/>
    <property type="evidence" value="ECO:0007669"/>
    <property type="project" value="InterPro"/>
</dbReference>
<name>A0A4U6BSB1_9BRAD</name>
<dbReference type="PIRSF" id="PIRSF006092">
    <property type="entry name" value="GreA_GreB"/>
    <property type="match status" value="1"/>
</dbReference>
<evidence type="ECO:0000259" key="1">
    <source>
        <dbReference type="Pfam" id="PF01272"/>
    </source>
</evidence>
<gene>
    <name evidence="2" type="primary">greA</name>
    <name evidence="2" type="ORF">YH63_010920</name>
</gene>
<dbReference type="Gene3D" id="3.10.50.30">
    <property type="entry name" value="Transcription elongation factor, GreA/GreB, C-terminal domain"/>
    <property type="match status" value="1"/>
</dbReference>
<dbReference type="NCBIfam" id="NF004973">
    <property type="entry name" value="PRK06342.1"/>
    <property type="match status" value="1"/>
</dbReference>
<dbReference type="EMBL" id="LBIA02000001">
    <property type="protein sequence ID" value="TKT71888.1"/>
    <property type="molecule type" value="Genomic_DNA"/>
</dbReference>
<dbReference type="InterPro" id="IPR023459">
    <property type="entry name" value="Tscrpt_elong_fac_GreA/B_fam"/>
</dbReference>
<dbReference type="GO" id="GO:0070063">
    <property type="term" value="F:RNA polymerase binding"/>
    <property type="evidence" value="ECO:0007669"/>
    <property type="project" value="InterPro"/>
</dbReference>
<dbReference type="Proteomes" id="UP000034832">
    <property type="component" value="Unassembled WGS sequence"/>
</dbReference>
<organism evidence="2 3">
    <name type="scientific">Afipia massiliensis</name>
    <dbReference type="NCBI Taxonomy" id="211460"/>
    <lineage>
        <taxon>Bacteria</taxon>
        <taxon>Pseudomonadati</taxon>
        <taxon>Pseudomonadota</taxon>
        <taxon>Alphaproteobacteria</taxon>
        <taxon>Hyphomicrobiales</taxon>
        <taxon>Nitrobacteraceae</taxon>
        <taxon>Afipia</taxon>
    </lineage>
</organism>
<feature type="domain" description="Transcription elongation factor GreA/GreB C-terminal" evidence="1">
    <location>
        <begin position="86"/>
        <end position="153"/>
    </location>
</feature>
<dbReference type="GO" id="GO:0006354">
    <property type="term" value="P:DNA-templated transcription elongation"/>
    <property type="evidence" value="ECO:0007669"/>
    <property type="project" value="TreeGrafter"/>
</dbReference>
<dbReference type="GO" id="GO:0003677">
    <property type="term" value="F:DNA binding"/>
    <property type="evidence" value="ECO:0007669"/>
    <property type="project" value="InterPro"/>
</dbReference>
<keyword evidence="2" id="KW-0251">Elongation factor</keyword>
<proteinExistence type="predicted"/>
<dbReference type="InterPro" id="IPR036953">
    <property type="entry name" value="GreA/GreB_C_sf"/>
</dbReference>
<dbReference type="SUPFAM" id="SSF54534">
    <property type="entry name" value="FKBP-like"/>
    <property type="match status" value="1"/>
</dbReference>
<evidence type="ECO:0000313" key="2">
    <source>
        <dbReference type="EMBL" id="TKT71888.1"/>
    </source>
</evidence>
<dbReference type="STRING" id="211460.YH63_08070"/>
<dbReference type="InterPro" id="IPR001437">
    <property type="entry name" value="Tscrpt_elong_fac_GreA/B_C"/>
</dbReference>
<dbReference type="OrthoDB" id="8537952at2"/>
<dbReference type="RefSeq" id="WP_046827586.1">
    <property type="nucleotide sequence ID" value="NZ_LBIA02000001.1"/>
</dbReference>
<dbReference type="Pfam" id="PF01272">
    <property type="entry name" value="GreA_GreB"/>
    <property type="match status" value="1"/>
</dbReference>
<keyword evidence="3" id="KW-1185">Reference proteome</keyword>
<protein>
    <submittedName>
        <fullName evidence="2">Transcription elongation factor GreA</fullName>
    </submittedName>
</protein>
<sequence>MSRAFVKDQDADSVIDLPARVIPEHPNDVTAQGLAMIEAELARAQEALAAAQAAHDRDAIASASRDMRYWDARRGTAHVVAPNEDTSQIRFGHTVKLKRDDGREQIFRIVGEDEADPAKGTLSHVAPLARALFGKSVGDTVRAGEHELEILDIR</sequence>
<evidence type="ECO:0000313" key="3">
    <source>
        <dbReference type="Proteomes" id="UP000034832"/>
    </source>
</evidence>
<dbReference type="AlphaFoldDB" id="A0A4U6BSB1"/>
<reference evidence="2" key="1">
    <citation type="submission" date="2019-04" db="EMBL/GenBank/DDBJ databases">
        <title>Whole genome sequencing of cave bacteria.</title>
        <authorList>
            <person name="Gan H.M."/>
            <person name="Barton H."/>
            <person name="Savka M.A."/>
        </authorList>
    </citation>
    <scope>NUCLEOTIDE SEQUENCE [LARGE SCALE GENOMIC DNA]</scope>
    <source>
        <strain evidence="2">LC387</strain>
    </source>
</reference>
<dbReference type="PANTHER" id="PTHR30437:SF6">
    <property type="entry name" value="TRANSCRIPTION ELONGATION FACTOR GREB"/>
    <property type="match status" value="1"/>
</dbReference>
<dbReference type="GO" id="GO:0003746">
    <property type="term" value="F:translation elongation factor activity"/>
    <property type="evidence" value="ECO:0007669"/>
    <property type="project" value="UniProtKB-KW"/>
</dbReference>